<dbReference type="AlphaFoldDB" id="B0DT89"/>
<gene>
    <name evidence="1" type="ORF">LACBIDRAFT_295494</name>
</gene>
<dbReference type="HOGENOM" id="CLU_060580_0_0_1"/>
<evidence type="ECO:0000313" key="2">
    <source>
        <dbReference type="Proteomes" id="UP000001194"/>
    </source>
</evidence>
<proteinExistence type="predicted"/>
<reference evidence="1 2" key="1">
    <citation type="journal article" date="2008" name="Nature">
        <title>The genome of Laccaria bicolor provides insights into mycorrhizal symbiosis.</title>
        <authorList>
            <person name="Martin F."/>
            <person name="Aerts A."/>
            <person name="Ahren D."/>
            <person name="Brun A."/>
            <person name="Danchin E.G.J."/>
            <person name="Duchaussoy F."/>
            <person name="Gibon J."/>
            <person name="Kohler A."/>
            <person name="Lindquist E."/>
            <person name="Pereda V."/>
            <person name="Salamov A."/>
            <person name="Shapiro H.J."/>
            <person name="Wuyts J."/>
            <person name="Blaudez D."/>
            <person name="Buee M."/>
            <person name="Brokstein P."/>
            <person name="Canbaeck B."/>
            <person name="Cohen D."/>
            <person name="Courty P.E."/>
            <person name="Coutinho P.M."/>
            <person name="Delaruelle C."/>
            <person name="Detter J.C."/>
            <person name="Deveau A."/>
            <person name="DiFazio S."/>
            <person name="Duplessis S."/>
            <person name="Fraissinet-Tachet L."/>
            <person name="Lucic E."/>
            <person name="Frey-Klett P."/>
            <person name="Fourrey C."/>
            <person name="Feussner I."/>
            <person name="Gay G."/>
            <person name="Grimwood J."/>
            <person name="Hoegger P.J."/>
            <person name="Jain P."/>
            <person name="Kilaru S."/>
            <person name="Labbe J."/>
            <person name="Lin Y.C."/>
            <person name="Legue V."/>
            <person name="Le Tacon F."/>
            <person name="Marmeisse R."/>
            <person name="Melayah D."/>
            <person name="Montanini B."/>
            <person name="Muratet M."/>
            <person name="Nehls U."/>
            <person name="Niculita-Hirzel H."/>
            <person name="Oudot-Le Secq M.P."/>
            <person name="Peter M."/>
            <person name="Quesneville H."/>
            <person name="Rajashekar B."/>
            <person name="Reich M."/>
            <person name="Rouhier N."/>
            <person name="Schmutz J."/>
            <person name="Yin T."/>
            <person name="Chalot M."/>
            <person name="Henrissat B."/>
            <person name="Kuees U."/>
            <person name="Lucas S."/>
            <person name="Van de Peer Y."/>
            <person name="Podila G.K."/>
            <person name="Polle A."/>
            <person name="Pukkila P.J."/>
            <person name="Richardson P.M."/>
            <person name="Rouze P."/>
            <person name="Sanders I.R."/>
            <person name="Stajich J.E."/>
            <person name="Tunlid A."/>
            <person name="Tuskan G."/>
            <person name="Grigoriev I.V."/>
        </authorList>
    </citation>
    <scope>NUCLEOTIDE SEQUENCE [LARGE SCALE GENOMIC DNA]</scope>
    <source>
        <strain evidence="2">S238N-H82 / ATCC MYA-4686</strain>
    </source>
</reference>
<keyword evidence="2" id="KW-1185">Reference proteome</keyword>
<sequence length="333" mass="36784">MSSSRWQLDQQYADLMKNHPFGIALYRPPPQSAFKPGVCGYFDGFGEWNSIAQLDDPDSLNSMGLSPVREELQKASRENIKWGPKTAEFVKVKKISLSAGIDSALATALPVNLSAAYAYSTETANGAVLLTAPPVVHERYYFESHFKKWVKENAKILMQKRPEVKDYGFWIVTSTFATKLCEINMWKTGGKGVKVGFAAKAVGIGEAGPSGEWKHNGKEDGWNGFGNLEGDEQFVVFFGGLKFQFSWFIGESLKPATGSSSRILRGVEPESDSGIEPEVITTIPAPEEETVGDPAFYLVDCEEYLEKVDFGQNIQAADEWMNAYDNSKIDTLG</sequence>
<organism evidence="2">
    <name type="scientific">Laccaria bicolor (strain S238N-H82 / ATCC MYA-4686)</name>
    <name type="common">Bicoloured deceiver</name>
    <name type="synonym">Laccaria laccata var. bicolor</name>
    <dbReference type="NCBI Taxonomy" id="486041"/>
    <lineage>
        <taxon>Eukaryota</taxon>
        <taxon>Fungi</taxon>
        <taxon>Dikarya</taxon>
        <taxon>Basidiomycota</taxon>
        <taxon>Agaricomycotina</taxon>
        <taxon>Agaricomycetes</taxon>
        <taxon>Agaricomycetidae</taxon>
        <taxon>Agaricales</taxon>
        <taxon>Agaricineae</taxon>
        <taxon>Hydnangiaceae</taxon>
        <taxon>Laccaria</taxon>
    </lineage>
</organism>
<dbReference type="RefSeq" id="XP_001887123.1">
    <property type="nucleotide sequence ID" value="XM_001887088.1"/>
</dbReference>
<name>B0DT89_LACBS</name>
<dbReference type="KEGG" id="lbc:LACBIDRAFT_295494"/>
<dbReference type="Proteomes" id="UP000001194">
    <property type="component" value="Unassembled WGS sequence"/>
</dbReference>
<evidence type="ECO:0000313" key="1">
    <source>
        <dbReference type="EMBL" id="EDR02178.1"/>
    </source>
</evidence>
<accession>B0DT89</accession>
<dbReference type="GeneID" id="6082825"/>
<dbReference type="EMBL" id="DS547132">
    <property type="protein sequence ID" value="EDR02178.1"/>
    <property type="molecule type" value="Genomic_DNA"/>
</dbReference>
<dbReference type="OrthoDB" id="2883672at2759"/>
<dbReference type="InParanoid" id="B0DT89"/>
<protein>
    <submittedName>
        <fullName evidence="1">Predicted protein</fullName>
    </submittedName>
</protein>